<feature type="region of interest" description="Disordered" evidence="1">
    <location>
        <begin position="1"/>
        <end position="45"/>
    </location>
</feature>
<comment type="caution">
    <text evidence="2">The sequence shown here is derived from an EMBL/GenBank/DDBJ whole genome shotgun (WGS) entry which is preliminary data.</text>
</comment>
<sequence length="139" mass="15060">MPTTAQLGADPALSAANARTGARPASAPRPASTEPELPEVPPEGSPVHVRVRIERDSERPELLLWSDRLWSVRSILGYQLAEPGSAGAVAEHRWWVGAARGRASGEVLLELAQSYPSGHWRIRSVPSGVPERFRCRPIG</sequence>
<evidence type="ECO:0000313" key="3">
    <source>
        <dbReference type="Proteomes" id="UP001501490"/>
    </source>
</evidence>
<proteinExistence type="predicted"/>
<dbReference type="EMBL" id="BAABAB010000022">
    <property type="protein sequence ID" value="GAA3628577.1"/>
    <property type="molecule type" value="Genomic_DNA"/>
</dbReference>
<gene>
    <name evidence="2" type="ORF">GCM10022236_33650</name>
</gene>
<reference evidence="3" key="1">
    <citation type="journal article" date="2019" name="Int. J. Syst. Evol. Microbiol.">
        <title>The Global Catalogue of Microorganisms (GCM) 10K type strain sequencing project: providing services to taxonomists for standard genome sequencing and annotation.</title>
        <authorList>
            <consortium name="The Broad Institute Genomics Platform"/>
            <consortium name="The Broad Institute Genome Sequencing Center for Infectious Disease"/>
            <person name="Wu L."/>
            <person name="Ma J."/>
        </authorList>
    </citation>
    <scope>NUCLEOTIDE SEQUENCE [LARGE SCALE GENOMIC DNA]</scope>
    <source>
        <strain evidence="3">JCM 16929</strain>
    </source>
</reference>
<dbReference type="RefSeq" id="WP_344806611.1">
    <property type="nucleotide sequence ID" value="NZ_BAABAB010000022.1"/>
</dbReference>
<name>A0ABP7AB65_9ACTN</name>
<dbReference type="Proteomes" id="UP001501490">
    <property type="component" value="Unassembled WGS sequence"/>
</dbReference>
<feature type="compositionally biased region" description="Low complexity" evidence="1">
    <location>
        <begin position="18"/>
        <end position="35"/>
    </location>
</feature>
<organism evidence="2 3">
    <name type="scientific">Microlunatus ginsengisoli</name>
    <dbReference type="NCBI Taxonomy" id="363863"/>
    <lineage>
        <taxon>Bacteria</taxon>
        <taxon>Bacillati</taxon>
        <taxon>Actinomycetota</taxon>
        <taxon>Actinomycetes</taxon>
        <taxon>Propionibacteriales</taxon>
        <taxon>Propionibacteriaceae</taxon>
        <taxon>Microlunatus</taxon>
    </lineage>
</organism>
<accession>A0ABP7AB65</accession>
<keyword evidence="3" id="KW-1185">Reference proteome</keyword>
<evidence type="ECO:0000256" key="1">
    <source>
        <dbReference type="SAM" id="MobiDB-lite"/>
    </source>
</evidence>
<protein>
    <submittedName>
        <fullName evidence="2">Uncharacterized protein</fullName>
    </submittedName>
</protein>
<evidence type="ECO:0000313" key="2">
    <source>
        <dbReference type="EMBL" id="GAA3628577.1"/>
    </source>
</evidence>